<organism evidence="1 2">
    <name type="scientific">Pelosinus propionicus DSM 13327</name>
    <dbReference type="NCBI Taxonomy" id="1123291"/>
    <lineage>
        <taxon>Bacteria</taxon>
        <taxon>Bacillati</taxon>
        <taxon>Bacillota</taxon>
        <taxon>Negativicutes</taxon>
        <taxon>Selenomonadales</taxon>
        <taxon>Sporomusaceae</taxon>
        <taxon>Pelosinus</taxon>
    </lineage>
</organism>
<reference evidence="2" key="1">
    <citation type="submission" date="2016-10" db="EMBL/GenBank/DDBJ databases">
        <authorList>
            <person name="Varghese N."/>
            <person name="Submissions S."/>
        </authorList>
    </citation>
    <scope>NUCLEOTIDE SEQUENCE [LARGE SCALE GENOMIC DNA]</scope>
    <source>
        <strain evidence="2">DSM 13327</strain>
    </source>
</reference>
<dbReference type="EMBL" id="FOTS01000006">
    <property type="protein sequence ID" value="SFL48425.1"/>
    <property type="molecule type" value="Genomic_DNA"/>
</dbReference>
<proteinExistence type="predicted"/>
<dbReference type="InterPro" id="IPR045441">
    <property type="entry name" value="DUF6506"/>
</dbReference>
<dbReference type="OrthoDB" id="1551162at2"/>
<dbReference type="Proteomes" id="UP000199520">
    <property type="component" value="Unassembled WGS sequence"/>
</dbReference>
<sequence>MALQAAFIFIAPEADPIHHRTIVKTPEVHLTVVGVKDYKEAEKIAKELVDQGITSLELCGGFGSIGTAAVTKAVQNKANVGAVRFDIHPGLAFKSGDEFFS</sequence>
<keyword evidence="2" id="KW-1185">Reference proteome</keyword>
<dbReference type="AlphaFoldDB" id="A0A1I4I1X2"/>
<evidence type="ECO:0000313" key="2">
    <source>
        <dbReference type="Proteomes" id="UP000199520"/>
    </source>
</evidence>
<dbReference type="RefSeq" id="WP_090933345.1">
    <property type="nucleotide sequence ID" value="NZ_FOTS01000006.1"/>
</dbReference>
<protein>
    <submittedName>
        <fullName evidence="1">Uncharacterized protein</fullName>
    </submittedName>
</protein>
<accession>A0A1I4I1X2</accession>
<evidence type="ECO:0000313" key="1">
    <source>
        <dbReference type="EMBL" id="SFL48425.1"/>
    </source>
</evidence>
<dbReference type="STRING" id="1123291.SAMN04490355_100656"/>
<gene>
    <name evidence="1" type="ORF">SAMN04490355_100656</name>
</gene>
<name>A0A1I4I1X2_9FIRM</name>
<dbReference type="Pfam" id="PF20116">
    <property type="entry name" value="DUF6506"/>
    <property type="match status" value="1"/>
</dbReference>